<reference evidence="1 2" key="1">
    <citation type="submission" date="2016-10" db="EMBL/GenBank/DDBJ databases">
        <authorList>
            <person name="Varghese N."/>
            <person name="Submissions S."/>
        </authorList>
    </citation>
    <scope>NUCLEOTIDE SEQUENCE [LARGE SCALE GENOMIC DNA]</scope>
    <source>
        <strain evidence="1 2">CGMCC 1.6497</strain>
    </source>
</reference>
<comment type="caution">
    <text evidence="1">The sequence shown here is derived from an EMBL/GenBank/DDBJ whole genome shotgun (WGS) entry which is preliminary data.</text>
</comment>
<protein>
    <submittedName>
        <fullName evidence="1">Uncharacterized protein</fullName>
    </submittedName>
</protein>
<sequence>MKNSRLHTSTCEFALKYLWVIIAPLERHLILRYHHAEAQPLSGEAQRHAAEMRCENRNHVSKSPNCATKL</sequence>
<name>A0A1H0JLN2_9HYPH</name>
<gene>
    <name evidence="1" type="ORF">SAMN04488061_1197</name>
</gene>
<dbReference type="Proteomes" id="UP000198795">
    <property type="component" value="Unassembled WGS sequence"/>
</dbReference>
<evidence type="ECO:0000313" key="1">
    <source>
        <dbReference type="EMBL" id="SDO44393.1"/>
    </source>
</evidence>
<accession>A0A1H0JLN2</accession>
<evidence type="ECO:0000313" key="2">
    <source>
        <dbReference type="Proteomes" id="UP000198795"/>
    </source>
</evidence>
<keyword evidence="2" id="KW-1185">Reference proteome</keyword>
<proteinExistence type="predicted"/>
<dbReference type="EMBL" id="FNJC01000001">
    <property type="protein sequence ID" value="SDO44393.1"/>
    <property type="molecule type" value="Genomic_DNA"/>
</dbReference>
<organism evidence="1 2">
    <name type="scientific">Filomicrobium insigne</name>
    <dbReference type="NCBI Taxonomy" id="418854"/>
    <lineage>
        <taxon>Bacteria</taxon>
        <taxon>Pseudomonadati</taxon>
        <taxon>Pseudomonadota</taxon>
        <taxon>Alphaproteobacteria</taxon>
        <taxon>Hyphomicrobiales</taxon>
        <taxon>Hyphomicrobiaceae</taxon>
        <taxon>Filomicrobium</taxon>
    </lineage>
</organism>